<dbReference type="AlphaFoldDB" id="A0A8S9HYV5"/>
<evidence type="ECO:0000313" key="2">
    <source>
        <dbReference type="EMBL" id="KAF2562790.1"/>
    </source>
</evidence>
<feature type="non-terminal residue" evidence="2">
    <location>
        <position position="1"/>
    </location>
</feature>
<organism evidence="2">
    <name type="scientific">Brassica cretica</name>
    <name type="common">Mustard</name>
    <dbReference type="NCBI Taxonomy" id="69181"/>
    <lineage>
        <taxon>Eukaryota</taxon>
        <taxon>Viridiplantae</taxon>
        <taxon>Streptophyta</taxon>
        <taxon>Embryophyta</taxon>
        <taxon>Tracheophyta</taxon>
        <taxon>Spermatophyta</taxon>
        <taxon>Magnoliopsida</taxon>
        <taxon>eudicotyledons</taxon>
        <taxon>Gunneridae</taxon>
        <taxon>Pentapetalae</taxon>
        <taxon>rosids</taxon>
        <taxon>malvids</taxon>
        <taxon>Brassicales</taxon>
        <taxon>Brassicaceae</taxon>
        <taxon>Brassiceae</taxon>
        <taxon>Brassica</taxon>
    </lineage>
</organism>
<protein>
    <submittedName>
        <fullName evidence="2">Uncharacterized protein</fullName>
    </submittedName>
</protein>
<evidence type="ECO:0000256" key="1">
    <source>
        <dbReference type="SAM" id="MobiDB-lite"/>
    </source>
</evidence>
<accession>A0A8S9HYV5</accession>
<gene>
    <name evidence="2" type="ORF">F2Q70_00016657</name>
</gene>
<sequence length="234" mass="26264">IEATGGVTHPTKRHDTFGNRGAQGMKEKRVRVVCVKQDEAPIWKRIDREANRDRKHGSSGAVVKRCRAWKPCVSCVSLGCSCIEFEEEEDEMEVDYQCPILWNLITLLVINECNDITHSALGCVVYVCPVCSRRVKMHMVDHIITHHRDVLKISFYLIDRLYKEESYSALSPGTKKYVQSLIDGPLSTNHASKGVPDSLLSFVYNPPSPNQPKLVLPDLSSGANTQDKSLIKRG</sequence>
<feature type="region of interest" description="Disordered" evidence="1">
    <location>
        <begin position="1"/>
        <end position="21"/>
    </location>
</feature>
<dbReference type="PANTHER" id="PTHR31875">
    <property type="entry name" value="PROTEIN DEHYDRATION-INDUCED 19"/>
    <property type="match status" value="1"/>
</dbReference>
<dbReference type="PANTHER" id="PTHR31875:SF43">
    <property type="entry name" value="PROTEIN DEHYDRATION-INDUCED 19 HOMOLOG 5"/>
    <property type="match status" value="1"/>
</dbReference>
<proteinExistence type="predicted"/>
<dbReference type="EMBL" id="QGKY02001250">
    <property type="protein sequence ID" value="KAF2562790.1"/>
    <property type="molecule type" value="Genomic_DNA"/>
</dbReference>
<comment type="caution">
    <text evidence="2">The sequence shown here is derived from an EMBL/GenBank/DDBJ whole genome shotgun (WGS) entry which is preliminary data.</text>
</comment>
<feature type="region of interest" description="Disordered" evidence="1">
    <location>
        <begin position="213"/>
        <end position="234"/>
    </location>
</feature>
<name>A0A8S9HYV5_BRACR</name>
<dbReference type="InterPro" id="IPR033347">
    <property type="entry name" value="Di19"/>
</dbReference>
<reference evidence="2" key="1">
    <citation type="submission" date="2019-12" db="EMBL/GenBank/DDBJ databases">
        <title>Genome sequencing and annotation of Brassica cretica.</title>
        <authorList>
            <person name="Studholme D.J."/>
            <person name="Sarris P.F."/>
        </authorList>
    </citation>
    <scope>NUCLEOTIDE SEQUENCE</scope>
    <source>
        <strain evidence="2">PFS-102/07</strain>
        <tissue evidence="2">Leaf</tissue>
    </source>
</reference>